<evidence type="ECO:0000313" key="1">
    <source>
        <dbReference type="EMBL" id="SPD20981.1"/>
    </source>
</evidence>
<gene>
    <name evidence="1" type="ORF">FSB_LOCUS48863</name>
</gene>
<accession>A0A2N9IAT7</accession>
<protein>
    <submittedName>
        <fullName evidence="1">Uncharacterized protein</fullName>
    </submittedName>
</protein>
<proteinExistence type="predicted"/>
<dbReference type="EMBL" id="OIVN01005114">
    <property type="protein sequence ID" value="SPD20981.1"/>
    <property type="molecule type" value="Genomic_DNA"/>
</dbReference>
<sequence>MDERLRTRRSGSSNWKGLRKGHEVFRKGLRWVVNNGHTVGGFRVCDVVEGVLASSPLIYGLVIALFAPWCMVLCHEDTLRVCDVVEGVHMWNLSILSLDIPACTREA</sequence>
<organism evidence="1">
    <name type="scientific">Fagus sylvatica</name>
    <name type="common">Beechnut</name>
    <dbReference type="NCBI Taxonomy" id="28930"/>
    <lineage>
        <taxon>Eukaryota</taxon>
        <taxon>Viridiplantae</taxon>
        <taxon>Streptophyta</taxon>
        <taxon>Embryophyta</taxon>
        <taxon>Tracheophyta</taxon>
        <taxon>Spermatophyta</taxon>
        <taxon>Magnoliopsida</taxon>
        <taxon>eudicotyledons</taxon>
        <taxon>Gunneridae</taxon>
        <taxon>Pentapetalae</taxon>
        <taxon>rosids</taxon>
        <taxon>fabids</taxon>
        <taxon>Fagales</taxon>
        <taxon>Fagaceae</taxon>
        <taxon>Fagus</taxon>
    </lineage>
</organism>
<name>A0A2N9IAT7_FAGSY</name>
<dbReference type="AlphaFoldDB" id="A0A2N9IAT7"/>
<reference evidence="1" key="1">
    <citation type="submission" date="2018-02" db="EMBL/GenBank/DDBJ databases">
        <authorList>
            <person name="Cohen D.B."/>
            <person name="Kent A.D."/>
        </authorList>
    </citation>
    <scope>NUCLEOTIDE SEQUENCE</scope>
</reference>